<comment type="subcellular location">
    <subcellularLocation>
        <location evidence="1">Endomembrane system</location>
        <topology evidence="1">Multi-pass membrane protein</topology>
    </subcellularLocation>
</comment>
<dbReference type="HOGENOM" id="CLU_095255_1_0_9"/>
<dbReference type="STRING" id="537013.CLOSTMETH_02114"/>
<protein>
    <recommendedName>
        <fullName evidence="10">Electron transport complex protein RnfA</fullName>
    </recommendedName>
</protein>
<evidence type="ECO:0000256" key="4">
    <source>
        <dbReference type="ARBA" id="ARBA00022967"/>
    </source>
</evidence>
<evidence type="ECO:0000256" key="2">
    <source>
        <dbReference type="ARBA" id="ARBA00022448"/>
    </source>
</evidence>
<dbReference type="eggNOG" id="COG4657">
    <property type="taxonomic scope" value="Bacteria"/>
</dbReference>
<evidence type="ECO:0008006" key="10">
    <source>
        <dbReference type="Google" id="ProtNLM"/>
    </source>
</evidence>
<comment type="caution">
    <text evidence="8">The sequence shown here is derived from an EMBL/GenBank/DDBJ whole genome shotgun (WGS) entry which is preliminary data.</text>
</comment>
<evidence type="ECO:0000313" key="9">
    <source>
        <dbReference type="Proteomes" id="UP000003340"/>
    </source>
</evidence>
<feature type="transmembrane region" description="Helical" evidence="7">
    <location>
        <begin position="145"/>
        <end position="169"/>
    </location>
</feature>
<reference evidence="8 9" key="2">
    <citation type="submission" date="2009-02" db="EMBL/GenBank/DDBJ databases">
        <title>Draft genome sequence of Clostridium methylpentosum (DSM 5476).</title>
        <authorList>
            <person name="Sudarsanam P."/>
            <person name="Ley R."/>
            <person name="Guruge J."/>
            <person name="Turnbaugh P.J."/>
            <person name="Mahowald M."/>
            <person name="Liep D."/>
            <person name="Gordon J."/>
        </authorList>
    </citation>
    <scope>NUCLEOTIDE SEQUENCE [LARGE SCALE GENOMIC DNA]</scope>
    <source>
        <strain evidence="8 9">DSM 5476</strain>
    </source>
</reference>
<evidence type="ECO:0000256" key="7">
    <source>
        <dbReference type="SAM" id="Phobius"/>
    </source>
</evidence>
<evidence type="ECO:0000256" key="3">
    <source>
        <dbReference type="ARBA" id="ARBA00022692"/>
    </source>
</evidence>
<feature type="transmembrane region" description="Helical" evidence="7">
    <location>
        <begin position="114"/>
        <end position="133"/>
    </location>
</feature>
<reference evidence="8 9" key="1">
    <citation type="submission" date="2009-01" db="EMBL/GenBank/DDBJ databases">
        <authorList>
            <person name="Fulton L."/>
            <person name="Clifton S."/>
            <person name="Fulton B."/>
            <person name="Xu J."/>
            <person name="Minx P."/>
            <person name="Pepin K.H."/>
            <person name="Johnson M."/>
            <person name="Bhonagiri V."/>
            <person name="Nash W.E."/>
            <person name="Mardis E.R."/>
            <person name="Wilson R.K."/>
        </authorList>
    </citation>
    <scope>NUCLEOTIDE SEQUENCE [LARGE SCALE GENOMIC DNA]</scope>
    <source>
        <strain evidence="8 9">DSM 5476</strain>
    </source>
</reference>
<sequence>METIFGSSVTYTGTFFSMLILAIFLENTVFTRALGTSTVLLMLRKKANLLLFGVVLTLITVIASVLAFWINPLLADFPNKYYVTPIVYVLIISLVYVVALIVVKRLLKRLAEELVPMIHLSAFNCAVFGALLLANSYKMTLASTIGFGLGSGLGFTLAALMLAISYNYLNSDNIPKAFRGFPITMIYVGILSLAFYGLIGHQLPV</sequence>
<dbReference type="EMBL" id="ACEC01000066">
    <property type="protein sequence ID" value="EEG30383.1"/>
    <property type="molecule type" value="Genomic_DNA"/>
</dbReference>
<evidence type="ECO:0000313" key="8">
    <source>
        <dbReference type="EMBL" id="EEG30383.1"/>
    </source>
</evidence>
<keyword evidence="3 7" id="KW-0812">Transmembrane</keyword>
<evidence type="ECO:0000256" key="1">
    <source>
        <dbReference type="ARBA" id="ARBA00004127"/>
    </source>
</evidence>
<keyword evidence="4" id="KW-1278">Translocase</keyword>
<dbReference type="Proteomes" id="UP000003340">
    <property type="component" value="Unassembled WGS sequence"/>
</dbReference>
<dbReference type="GO" id="GO:0005886">
    <property type="term" value="C:plasma membrane"/>
    <property type="evidence" value="ECO:0007669"/>
    <property type="project" value="TreeGrafter"/>
</dbReference>
<keyword evidence="2" id="KW-0813">Transport</keyword>
<evidence type="ECO:0000256" key="6">
    <source>
        <dbReference type="ARBA" id="ARBA00023136"/>
    </source>
</evidence>
<name>C0EE35_9FIRM</name>
<dbReference type="Pfam" id="PF02508">
    <property type="entry name" value="Rnf-Nqr"/>
    <property type="match status" value="1"/>
</dbReference>
<feature type="transmembrane region" description="Helical" evidence="7">
    <location>
        <begin position="47"/>
        <end position="70"/>
    </location>
</feature>
<keyword evidence="9" id="KW-1185">Reference proteome</keyword>
<proteinExistence type="predicted"/>
<dbReference type="InterPro" id="IPR003667">
    <property type="entry name" value="NqrDE/RnfAE"/>
</dbReference>
<keyword evidence="6 7" id="KW-0472">Membrane</keyword>
<gene>
    <name evidence="8" type="ORF">CLOSTMETH_02114</name>
</gene>
<feature type="transmembrane region" description="Helical" evidence="7">
    <location>
        <begin position="82"/>
        <end position="102"/>
    </location>
</feature>
<feature type="transmembrane region" description="Helical" evidence="7">
    <location>
        <begin position="15"/>
        <end position="35"/>
    </location>
</feature>
<dbReference type="PANTHER" id="PTHR30335:SF0">
    <property type="entry name" value="ION-TRANSLOCATING OXIDOREDUCTASE COMPLEX SUBUNIT A"/>
    <property type="match status" value="1"/>
</dbReference>
<evidence type="ECO:0000256" key="5">
    <source>
        <dbReference type="ARBA" id="ARBA00022989"/>
    </source>
</evidence>
<feature type="transmembrane region" description="Helical" evidence="7">
    <location>
        <begin position="181"/>
        <end position="199"/>
    </location>
</feature>
<dbReference type="AlphaFoldDB" id="C0EE35"/>
<dbReference type="PANTHER" id="PTHR30335">
    <property type="entry name" value="INTEGRAL MEMBRANE PROTEIN OF SOXR-REDUCING COMPLEX"/>
    <property type="match status" value="1"/>
</dbReference>
<dbReference type="PIRSF" id="PIRSF006102">
    <property type="entry name" value="NQR_DE"/>
    <property type="match status" value="1"/>
</dbReference>
<accession>C0EE35</accession>
<dbReference type="GO" id="GO:0012505">
    <property type="term" value="C:endomembrane system"/>
    <property type="evidence" value="ECO:0007669"/>
    <property type="project" value="UniProtKB-SubCell"/>
</dbReference>
<keyword evidence="5 7" id="KW-1133">Transmembrane helix</keyword>
<organism evidence="8 9">
    <name type="scientific">[Clostridium] methylpentosum DSM 5476</name>
    <dbReference type="NCBI Taxonomy" id="537013"/>
    <lineage>
        <taxon>Bacteria</taxon>
        <taxon>Bacillati</taxon>
        <taxon>Bacillota</taxon>
        <taxon>Clostridia</taxon>
        <taxon>Eubacteriales</taxon>
        <taxon>Oscillospiraceae</taxon>
        <taxon>Oscillospiraceae incertae sedis</taxon>
    </lineage>
</organism>
<dbReference type="InterPro" id="IPR050133">
    <property type="entry name" value="NqrDE/RnfAE_oxidrdctase"/>
</dbReference>